<feature type="compositionally biased region" description="Polar residues" evidence="1">
    <location>
        <begin position="501"/>
        <end position="521"/>
    </location>
</feature>
<feature type="compositionally biased region" description="Basic and acidic residues" evidence="1">
    <location>
        <begin position="29"/>
        <end position="42"/>
    </location>
</feature>
<dbReference type="Proteomes" id="UP000814176">
    <property type="component" value="Unassembled WGS sequence"/>
</dbReference>
<feature type="compositionally biased region" description="Basic and acidic residues" evidence="1">
    <location>
        <begin position="646"/>
        <end position="687"/>
    </location>
</feature>
<feature type="compositionally biased region" description="Low complexity" evidence="1">
    <location>
        <begin position="1089"/>
        <end position="1106"/>
    </location>
</feature>
<dbReference type="RefSeq" id="XP_047785091.1">
    <property type="nucleotide sequence ID" value="XM_047926852.1"/>
</dbReference>
<comment type="caution">
    <text evidence="2">The sequence shown here is derived from an EMBL/GenBank/DDBJ whole genome shotgun (WGS) entry which is preliminary data.</text>
</comment>
<feature type="compositionally biased region" description="Low complexity" evidence="1">
    <location>
        <begin position="753"/>
        <end position="762"/>
    </location>
</feature>
<gene>
    <name evidence="2" type="ORF">C8Q71DRAFT_852780</name>
</gene>
<sequence length="1144" mass="123257">MKRRLAAVFGSRHRSGHSDIASSQGDDASTARDDNPRDDTHQTKQTTLSRPKSSFFRSLSRRAQPPAGPLITLDGDHPSSSSSSSAGPSTPDDDARSFVRAKTFLFQTDAAPPTQTAVHVQASLIVPQTSGIDSLHAARLGLTPARPLAQVEHDSDDESSGSEFSRSSTHTPTVLSSRTRVLQPAMTTPSPARPLSAVDYTRALANNGLSHPFSPPPLLHIANSPLFPRSCNTHSQVSSLMTGSLRTQLFQNRVLARLSHPSRADEQTLQRFAGKYQPQPKGPHLHLDDNAVSGRVCARSEGLRRWVDRPCFEDRLAVYRPAEQGEECEPDMEGIVCVPVSGTILGVAALEFSEHLENLAGLYDDFAEDMTVTADAETDAATEVTFTLTTSPTLELPKAQEIPASIEFPRRLSQDLHAAPALNVDVGVGGLGELIDFERKLTMDSSPPQLTPPLSLTSSSVTSSPTSSGPPTPTGTLLTGAAAGNANDVKEGVKGDAGSRTPGSSPQQPSGILSSSQQRQQPYKAMPSPLRMESNMLLPNPYSPVKPSSISGSSTSSTSPTPSTSTSTATVTLQATSPRPQQKQDSPRPAVRFAPSTKGKDSDESTSDSDASENDRQKRKDTIPLGYVQRIKQQRLEKQRFLAAERARRAQAEEVQRRAAQAKAEEEARIRAERRREDEERRRRMYQEEVIAARSRRESTKFVSPQLSMSGSAVDVTIGAGAASSSALAARGREREKAETYPRPVYDQRRGSESSQARSSVSRTRDVSRDPPPVPPLPTSPSIRNASPAPSGSGSGSQRGSSAHSHLAPPHPAALASGSRSTSAPDVRPRDRSASSSRGAANRSSMADSSLGGRDRTSSNPNPGVSSPSSQMWMTSPMMGMSPNMNMNMNMNMQMNRMSMMGVPMMAVPMAVPVAVPVHGYPMSPMQMGMEPLLPPTPPFVMQQFGYRPPSQNSHRDSSASSGQRRSHSSSPTPPTPRHHSKERSEPRSHSSSPTVAREQKASFPPSSGQSAVRASQHYPPAPLPSPSSSRPVDYSHHRRSSADMDLHRRSNLQAPPVTATRSERGEPSRDHRNREDRRASKVPPVPSPSSRSSRPQPYHSSSMPSPASPSSPPAIVVDRTSRPVSGFQILSRPAQQRRQTIIS</sequence>
<feature type="compositionally biased region" description="Basic and acidic residues" evidence="1">
    <location>
        <begin position="613"/>
        <end position="622"/>
    </location>
</feature>
<feature type="compositionally biased region" description="Polar residues" evidence="1">
    <location>
        <begin position="1134"/>
        <end position="1144"/>
    </location>
</feature>
<evidence type="ECO:0000313" key="2">
    <source>
        <dbReference type="EMBL" id="KAH9844281.1"/>
    </source>
</evidence>
<feature type="region of interest" description="Disordered" evidence="1">
    <location>
        <begin position="1"/>
        <end position="95"/>
    </location>
</feature>
<feature type="compositionally biased region" description="Polar residues" evidence="1">
    <location>
        <begin position="43"/>
        <end position="57"/>
    </location>
</feature>
<protein>
    <submittedName>
        <fullName evidence="2">Uncharacterized protein</fullName>
    </submittedName>
</protein>
<feature type="compositionally biased region" description="Polar residues" evidence="1">
    <location>
        <begin position="701"/>
        <end position="711"/>
    </location>
</feature>
<dbReference type="GeneID" id="72007584"/>
<feature type="region of interest" description="Disordered" evidence="1">
    <location>
        <begin position="151"/>
        <end position="175"/>
    </location>
</feature>
<feature type="compositionally biased region" description="Polar residues" evidence="1">
    <location>
        <begin position="1005"/>
        <end position="1014"/>
    </location>
</feature>
<feature type="compositionally biased region" description="Basic and acidic residues" evidence="1">
    <location>
        <begin position="731"/>
        <end position="752"/>
    </location>
</feature>
<dbReference type="EMBL" id="JADCUA010000001">
    <property type="protein sequence ID" value="KAH9844281.1"/>
    <property type="molecule type" value="Genomic_DNA"/>
</dbReference>
<feature type="region of interest" description="Disordered" evidence="1">
    <location>
        <begin position="443"/>
        <end position="626"/>
    </location>
</feature>
<keyword evidence="3" id="KW-1185">Reference proteome</keyword>
<feature type="compositionally biased region" description="Low complexity" evidence="1">
    <location>
        <begin position="445"/>
        <end position="467"/>
    </location>
</feature>
<organism evidence="2 3">
    <name type="scientific">Rhodofomes roseus</name>
    <dbReference type="NCBI Taxonomy" id="34475"/>
    <lineage>
        <taxon>Eukaryota</taxon>
        <taxon>Fungi</taxon>
        <taxon>Dikarya</taxon>
        <taxon>Basidiomycota</taxon>
        <taxon>Agaricomycotina</taxon>
        <taxon>Agaricomycetes</taxon>
        <taxon>Polyporales</taxon>
        <taxon>Rhodofomes</taxon>
    </lineage>
</organism>
<feature type="region of interest" description="Disordered" evidence="1">
    <location>
        <begin position="646"/>
        <end position="880"/>
    </location>
</feature>
<feature type="region of interest" description="Disordered" evidence="1">
    <location>
        <begin position="935"/>
        <end position="1144"/>
    </location>
</feature>
<feature type="compositionally biased region" description="Low complexity" evidence="1">
    <location>
        <begin position="834"/>
        <end position="847"/>
    </location>
</feature>
<accession>A0ABQ8L052</accession>
<feature type="compositionally biased region" description="Pro residues" evidence="1">
    <location>
        <begin position="770"/>
        <end position="779"/>
    </location>
</feature>
<feature type="compositionally biased region" description="Low complexity" evidence="1">
    <location>
        <begin position="858"/>
        <end position="880"/>
    </location>
</feature>
<feature type="compositionally biased region" description="Basic residues" evidence="1">
    <location>
        <begin position="1"/>
        <end position="15"/>
    </location>
</feature>
<proteinExistence type="predicted"/>
<evidence type="ECO:0000313" key="3">
    <source>
        <dbReference type="Proteomes" id="UP000814176"/>
    </source>
</evidence>
<reference evidence="2 3" key="1">
    <citation type="journal article" date="2021" name="Environ. Microbiol.">
        <title>Gene family expansions and transcriptome signatures uncover fungal adaptations to wood decay.</title>
        <authorList>
            <person name="Hage H."/>
            <person name="Miyauchi S."/>
            <person name="Viragh M."/>
            <person name="Drula E."/>
            <person name="Min B."/>
            <person name="Chaduli D."/>
            <person name="Navarro D."/>
            <person name="Favel A."/>
            <person name="Norest M."/>
            <person name="Lesage-Meessen L."/>
            <person name="Balint B."/>
            <person name="Merenyi Z."/>
            <person name="de Eugenio L."/>
            <person name="Morin E."/>
            <person name="Martinez A.T."/>
            <person name="Baldrian P."/>
            <person name="Stursova M."/>
            <person name="Martinez M.J."/>
            <person name="Novotny C."/>
            <person name="Magnuson J.K."/>
            <person name="Spatafora J.W."/>
            <person name="Maurice S."/>
            <person name="Pangilinan J."/>
            <person name="Andreopoulos W."/>
            <person name="LaButti K."/>
            <person name="Hundley H."/>
            <person name="Na H."/>
            <person name="Kuo A."/>
            <person name="Barry K."/>
            <person name="Lipzen A."/>
            <person name="Henrissat B."/>
            <person name="Riley R."/>
            <person name="Ahrendt S."/>
            <person name="Nagy L.G."/>
            <person name="Grigoriev I.V."/>
            <person name="Martin F."/>
            <person name="Rosso M.N."/>
        </authorList>
    </citation>
    <scope>NUCLEOTIDE SEQUENCE [LARGE SCALE GENOMIC DNA]</scope>
    <source>
        <strain evidence="2 3">CIRM-BRFM 1785</strain>
    </source>
</reference>
<feature type="compositionally biased region" description="Low complexity" evidence="1">
    <location>
        <begin position="787"/>
        <end position="819"/>
    </location>
</feature>
<name>A0ABQ8L052_9APHY</name>
<evidence type="ECO:0000256" key="1">
    <source>
        <dbReference type="SAM" id="MobiDB-lite"/>
    </source>
</evidence>
<feature type="compositionally biased region" description="Low complexity" evidence="1">
    <location>
        <begin position="543"/>
        <end position="577"/>
    </location>
</feature>
<feature type="compositionally biased region" description="Basic and acidic residues" evidence="1">
    <location>
        <begin position="1062"/>
        <end position="1080"/>
    </location>
</feature>
<feature type="compositionally biased region" description="Low complexity" evidence="1">
    <location>
        <begin position="719"/>
        <end position="730"/>
    </location>
</feature>